<protein>
    <recommendedName>
        <fullName evidence="8">G3BP-like protein</fullName>
    </recommendedName>
</protein>
<reference evidence="6 7" key="2">
    <citation type="journal article" date="2017" name="Genome Biol.">
        <title>New reference genome sequences of hot pepper reveal the massive evolution of plant disease-resistance genes by retroduplication.</title>
        <authorList>
            <person name="Kim S."/>
            <person name="Park J."/>
            <person name="Yeom S.I."/>
            <person name="Kim Y.M."/>
            <person name="Seo E."/>
            <person name="Kim K.T."/>
            <person name="Kim M.S."/>
            <person name="Lee J.M."/>
            <person name="Cheong K."/>
            <person name="Shin H.S."/>
            <person name="Kim S.B."/>
            <person name="Han K."/>
            <person name="Lee J."/>
            <person name="Park M."/>
            <person name="Lee H.A."/>
            <person name="Lee H.Y."/>
            <person name="Lee Y."/>
            <person name="Oh S."/>
            <person name="Lee J.H."/>
            <person name="Choi E."/>
            <person name="Choi E."/>
            <person name="Lee S.E."/>
            <person name="Jeon J."/>
            <person name="Kim H."/>
            <person name="Choi G."/>
            <person name="Song H."/>
            <person name="Lee J."/>
            <person name="Lee S.C."/>
            <person name="Kwon J.K."/>
            <person name="Lee H.Y."/>
            <person name="Koo N."/>
            <person name="Hong Y."/>
            <person name="Kim R.W."/>
            <person name="Kang W.H."/>
            <person name="Huh J.H."/>
            <person name="Kang B.C."/>
            <person name="Yang T.J."/>
            <person name="Lee Y.H."/>
            <person name="Bennetzen J.L."/>
            <person name="Choi D."/>
        </authorList>
    </citation>
    <scope>NUCLEOTIDE SEQUENCE [LARGE SCALE GENOMIC DNA]</scope>
    <source>
        <strain evidence="7">cv. CM334</strain>
    </source>
</reference>
<dbReference type="InterPro" id="IPR012677">
    <property type="entry name" value="Nucleotide-bd_a/b_plait_sf"/>
</dbReference>
<dbReference type="Pfam" id="PF02136">
    <property type="entry name" value="NTF2"/>
    <property type="match status" value="1"/>
</dbReference>
<dbReference type="Gramene" id="PHT67622">
    <property type="protein sequence ID" value="PHT67622"/>
    <property type="gene ID" value="T459_27109"/>
</dbReference>
<dbReference type="InterPro" id="IPR039539">
    <property type="entry name" value="Ras_GTPase_bind_prot"/>
</dbReference>
<keyword evidence="1 2" id="KW-0694">RNA-binding</keyword>
<dbReference type="Pfam" id="PF00076">
    <property type="entry name" value="RRM_1"/>
    <property type="match status" value="1"/>
</dbReference>
<dbReference type="PANTHER" id="PTHR10693:SF52">
    <property type="entry name" value="RAS GTPASE-ACTIVATING BINDING-LIKE PROTEIN"/>
    <property type="match status" value="1"/>
</dbReference>
<evidence type="ECO:0000256" key="2">
    <source>
        <dbReference type="PROSITE-ProRule" id="PRU00176"/>
    </source>
</evidence>
<dbReference type="InterPro" id="IPR035979">
    <property type="entry name" value="RBD_domain_sf"/>
</dbReference>
<accession>A0A2G2YCZ6</accession>
<evidence type="ECO:0000256" key="1">
    <source>
        <dbReference type="ARBA" id="ARBA00022884"/>
    </source>
</evidence>
<evidence type="ECO:0008006" key="8">
    <source>
        <dbReference type="Google" id="ProtNLM"/>
    </source>
</evidence>
<dbReference type="PROSITE" id="PS50102">
    <property type="entry name" value="RRM"/>
    <property type="match status" value="1"/>
</dbReference>
<evidence type="ECO:0000313" key="6">
    <source>
        <dbReference type="EMBL" id="PHT67622.1"/>
    </source>
</evidence>
<feature type="region of interest" description="Disordered" evidence="3">
    <location>
        <begin position="436"/>
        <end position="459"/>
    </location>
</feature>
<evidence type="ECO:0000259" key="5">
    <source>
        <dbReference type="PROSITE" id="PS50177"/>
    </source>
</evidence>
<dbReference type="Gene3D" id="3.10.450.50">
    <property type="match status" value="1"/>
</dbReference>
<dbReference type="GO" id="GO:0005829">
    <property type="term" value="C:cytosol"/>
    <property type="evidence" value="ECO:0000318"/>
    <property type="project" value="GO_Central"/>
</dbReference>
<dbReference type="InterPro" id="IPR018222">
    <property type="entry name" value="Nuclear_transport_factor_2_euk"/>
</dbReference>
<dbReference type="SUPFAM" id="SSF54928">
    <property type="entry name" value="RNA-binding domain, RBD"/>
    <property type="match status" value="1"/>
</dbReference>
<dbReference type="SUPFAM" id="SSF54427">
    <property type="entry name" value="NTF2-like"/>
    <property type="match status" value="1"/>
</dbReference>
<evidence type="ECO:0000259" key="4">
    <source>
        <dbReference type="PROSITE" id="PS50102"/>
    </source>
</evidence>
<evidence type="ECO:0000256" key="3">
    <source>
        <dbReference type="SAM" id="MobiDB-lite"/>
    </source>
</evidence>
<organism evidence="6 7">
    <name type="scientific">Capsicum annuum</name>
    <name type="common">Capsicum pepper</name>
    <dbReference type="NCBI Taxonomy" id="4072"/>
    <lineage>
        <taxon>Eukaryota</taxon>
        <taxon>Viridiplantae</taxon>
        <taxon>Streptophyta</taxon>
        <taxon>Embryophyta</taxon>
        <taxon>Tracheophyta</taxon>
        <taxon>Spermatophyta</taxon>
        <taxon>Magnoliopsida</taxon>
        <taxon>eudicotyledons</taxon>
        <taxon>Gunneridae</taxon>
        <taxon>Pentapetalae</taxon>
        <taxon>asterids</taxon>
        <taxon>lamiids</taxon>
        <taxon>Solanales</taxon>
        <taxon>Solanaceae</taxon>
        <taxon>Solanoideae</taxon>
        <taxon>Capsiceae</taxon>
        <taxon>Capsicum</taxon>
    </lineage>
</organism>
<dbReference type="SMART" id="SM00360">
    <property type="entry name" value="RRM"/>
    <property type="match status" value="1"/>
</dbReference>
<proteinExistence type="predicted"/>
<dbReference type="Gene3D" id="3.30.70.330">
    <property type="match status" value="1"/>
</dbReference>
<feature type="domain" description="NTF2" evidence="5">
    <location>
        <begin position="116"/>
        <end position="232"/>
    </location>
</feature>
<evidence type="ECO:0000313" key="7">
    <source>
        <dbReference type="Proteomes" id="UP000222542"/>
    </source>
</evidence>
<dbReference type="CDD" id="cd00780">
    <property type="entry name" value="NTF2"/>
    <property type="match status" value="1"/>
</dbReference>
<dbReference type="InterPro" id="IPR002075">
    <property type="entry name" value="NTF2_dom"/>
</dbReference>
<dbReference type="AlphaFoldDB" id="A0A2G2YCZ6"/>
<keyword evidence="7" id="KW-1185">Reference proteome</keyword>
<dbReference type="PROSITE" id="PS50177">
    <property type="entry name" value="NTF2_DOMAIN"/>
    <property type="match status" value="1"/>
</dbReference>
<feature type="domain" description="RRM" evidence="4">
    <location>
        <begin position="362"/>
        <end position="438"/>
    </location>
</feature>
<reference evidence="6 7" key="1">
    <citation type="journal article" date="2014" name="Nat. Genet.">
        <title>Genome sequence of the hot pepper provides insights into the evolution of pungency in Capsicum species.</title>
        <authorList>
            <person name="Kim S."/>
            <person name="Park M."/>
            <person name="Yeom S.I."/>
            <person name="Kim Y.M."/>
            <person name="Lee J.M."/>
            <person name="Lee H.A."/>
            <person name="Seo E."/>
            <person name="Choi J."/>
            <person name="Cheong K."/>
            <person name="Kim K.T."/>
            <person name="Jung K."/>
            <person name="Lee G.W."/>
            <person name="Oh S.K."/>
            <person name="Bae C."/>
            <person name="Kim S.B."/>
            <person name="Lee H.Y."/>
            <person name="Kim S.Y."/>
            <person name="Kim M.S."/>
            <person name="Kang B.C."/>
            <person name="Jo Y.D."/>
            <person name="Yang H.B."/>
            <person name="Jeong H.J."/>
            <person name="Kang W.H."/>
            <person name="Kwon J.K."/>
            <person name="Shin C."/>
            <person name="Lim J.Y."/>
            <person name="Park J.H."/>
            <person name="Huh J.H."/>
            <person name="Kim J.S."/>
            <person name="Kim B.D."/>
            <person name="Cohen O."/>
            <person name="Paran I."/>
            <person name="Suh M.C."/>
            <person name="Lee S.B."/>
            <person name="Kim Y.K."/>
            <person name="Shin Y."/>
            <person name="Noh S.J."/>
            <person name="Park J."/>
            <person name="Seo Y.S."/>
            <person name="Kwon S.Y."/>
            <person name="Kim H.A."/>
            <person name="Park J.M."/>
            <person name="Kim H.J."/>
            <person name="Choi S.B."/>
            <person name="Bosland P.W."/>
            <person name="Reeves G."/>
            <person name="Jo S.H."/>
            <person name="Lee B.W."/>
            <person name="Cho H.T."/>
            <person name="Choi H.S."/>
            <person name="Lee M.S."/>
            <person name="Yu Y."/>
            <person name="Do Choi Y."/>
            <person name="Park B.S."/>
            <person name="van Deynze A."/>
            <person name="Ashrafi H."/>
            <person name="Hill T."/>
            <person name="Kim W.T."/>
            <person name="Pai H.S."/>
            <person name="Ahn H.K."/>
            <person name="Yeam I."/>
            <person name="Giovannoni J.J."/>
            <person name="Rose J.K."/>
            <person name="Sorensen I."/>
            <person name="Lee S.J."/>
            <person name="Kim R.W."/>
            <person name="Choi I.Y."/>
            <person name="Choi B.S."/>
            <person name="Lim J.S."/>
            <person name="Lee Y.H."/>
            <person name="Choi D."/>
        </authorList>
    </citation>
    <scope>NUCLEOTIDE SEQUENCE [LARGE SCALE GENOMIC DNA]</scope>
    <source>
        <strain evidence="7">cv. CM334</strain>
    </source>
</reference>
<name>A0A2G2YCZ6_CAPAN</name>
<dbReference type="GO" id="GO:0003729">
    <property type="term" value="F:mRNA binding"/>
    <property type="evidence" value="ECO:0000318"/>
    <property type="project" value="GO_Central"/>
</dbReference>
<dbReference type="EMBL" id="AYRZ02000011">
    <property type="protein sequence ID" value="PHT67622.1"/>
    <property type="molecule type" value="Genomic_DNA"/>
</dbReference>
<dbReference type="InterPro" id="IPR000504">
    <property type="entry name" value="RRM_dom"/>
</dbReference>
<dbReference type="InterPro" id="IPR032710">
    <property type="entry name" value="NTF2-like_dom_sf"/>
</dbReference>
<comment type="caution">
    <text evidence="6">The sequence shown here is derived from an EMBL/GenBank/DDBJ whole genome shotgun (WGS) entry which is preliminary data.</text>
</comment>
<gene>
    <name evidence="6" type="ORF">T459_27109</name>
</gene>
<dbReference type="STRING" id="4072.A0A2G2YCZ6"/>
<dbReference type="PANTHER" id="PTHR10693">
    <property type="entry name" value="RAS GTPASE-ACTIVATING PROTEIN-BINDING PROTEIN"/>
    <property type="match status" value="1"/>
</dbReference>
<sequence length="599" mass="67105">MPLGNNHKELKIWDGIVEKTEKKLATWKSQYLSLGGRAILINLVLNLLPSYVISLFSLPVKVEEKLDKLRRDFLWLEKAIDLAGNIHSSNGTYKRWNIPLRAEMATQSTKHTPEIVAISFVDQYYHISQNLIHLMYRFYKENSVLSWPLPDGEIKSVTTSEGINEFIISSHFKSNKVEVTTTDCQTSAAGGVLVVVTGCLIGQDESRKRFSQTFFLTPQEMGYYVLNDIFRFIGVEESSTIVEEKVDENAAVAPLATESKAENTIASGQKEEQVVETTPIIANEAPKVSYASMIKQGRPSSSTNTPHKIVSVAANAGLPSKPNRTQVNSFVQALMSSSSGVEKLTALPTNVAQDNYDDIQHKSIYIGGLPSNTTRSDLHAVVKEFGSVQIQDVQLKTYEDGYCCGFVHFQDAISAQNAVQTHHIIVKGKEAYIRFKRPNKGRSERTNSPSDSGEKIETPSNLGRALQGYYGGDTSNKIFFIYIHGSNSRPLVKGNVIPPLRHISELGRFITITGDGKIEFGIEKFDGSDFDFWKMQIEDYLYQKDLNELLTEVNSESMKREDWKLKDRQALGLIRLTLLRNVAFNIVKEKTMSDLLKAL</sequence>
<dbReference type="CDD" id="cd00590">
    <property type="entry name" value="RRM_SF"/>
    <property type="match status" value="1"/>
</dbReference>
<dbReference type="Proteomes" id="UP000222542">
    <property type="component" value="Unassembled WGS sequence"/>
</dbReference>